<evidence type="ECO:0000313" key="4">
    <source>
        <dbReference type="Proteomes" id="UP000298030"/>
    </source>
</evidence>
<dbReference type="EMBL" id="QPFP01000041">
    <property type="protein sequence ID" value="TEB27238.1"/>
    <property type="molecule type" value="Genomic_DNA"/>
</dbReference>
<gene>
    <name evidence="3" type="ORF">FA13DRAFT_1816401</name>
</gene>
<comment type="caution">
    <text evidence="3">The sequence shown here is derived from an EMBL/GenBank/DDBJ whole genome shotgun (WGS) entry which is preliminary data.</text>
</comment>
<proteinExistence type="predicted"/>
<feature type="region of interest" description="Disordered" evidence="2">
    <location>
        <begin position="151"/>
        <end position="171"/>
    </location>
</feature>
<protein>
    <submittedName>
        <fullName evidence="3">Uncharacterized protein</fullName>
    </submittedName>
</protein>
<dbReference type="AlphaFoldDB" id="A0A4Y7T018"/>
<accession>A0A4Y7T018</accession>
<sequence length="171" mass="19390">MQVVTPQGPSLIQENAVLQARNARLEVQIEGLIKERDQAKRSSERLKVKLDDAREKERLSRRKLSDIEDYKPSALWRDVLLPMLDLDLPGGIPNQMQVDIRHPSPPTSNTLVREKRVYNTTTNEPFNETRKTVLKGTSGPILKISFFASDGGCGEQENVKWEGSPSKKRKL</sequence>
<reference evidence="3 4" key="1">
    <citation type="journal article" date="2019" name="Nat. Ecol. Evol.">
        <title>Megaphylogeny resolves global patterns of mushroom evolution.</title>
        <authorList>
            <person name="Varga T."/>
            <person name="Krizsan K."/>
            <person name="Foldi C."/>
            <person name="Dima B."/>
            <person name="Sanchez-Garcia M."/>
            <person name="Sanchez-Ramirez S."/>
            <person name="Szollosi G.J."/>
            <person name="Szarkandi J.G."/>
            <person name="Papp V."/>
            <person name="Albert L."/>
            <person name="Andreopoulos W."/>
            <person name="Angelini C."/>
            <person name="Antonin V."/>
            <person name="Barry K.W."/>
            <person name="Bougher N.L."/>
            <person name="Buchanan P."/>
            <person name="Buyck B."/>
            <person name="Bense V."/>
            <person name="Catcheside P."/>
            <person name="Chovatia M."/>
            <person name="Cooper J."/>
            <person name="Damon W."/>
            <person name="Desjardin D."/>
            <person name="Finy P."/>
            <person name="Geml J."/>
            <person name="Haridas S."/>
            <person name="Hughes K."/>
            <person name="Justo A."/>
            <person name="Karasinski D."/>
            <person name="Kautmanova I."/>
            <person name="Kiss B."/>
            <person name="Kocsube S."/>
            <person name="Kotiranta H."/>
            <person name="LaButti K.M."/>
            <person name="Lechner B.E."/>
            <person name="Liimatainen K."/>
            <person name="Lipzen A."/>
            <person name="Lukacs Z."/>
            <person name="Mihaltcheva S."/>
            <person name="Morgado L.N."/>
            <person name="Niskanen T."/>
            <person name="Noordeloos M.E."/>
            <person name="Ohm R.A."/>
            <person name="Ortiz-Santana B."/>
            <person name="Ovrebo C."/>
            <person name="Racz N."/>
            <person name="Riley R."/>
            <person name="Savchenko A."/>
            <person name="Shiryaev A."/>
            <person name="Soop K."/>
            <person name="Spirin V."/>
            <person name="Szebenyi C."/>
            <person name="Tomsovsky M."/>
            <person name="Tulloss R.E."/>
            <person name="Uehling J."/>
            <person name="Grigoriev I.V."/>
            <person name="Vagvolgyi C."/>
            <person name="Papp T."/>
            <person name="Martin F.M."/>
            <person name="Miettinen O."/>
            <person name="Hibbett D.S."/>
            <person name="Nagy L.G."/>
        </authorList>
    </citation>
    <scope>NUCLEOTIDE SEQUENCE [LARGE SCALE GENOMIC DNA]</scope>
    <source>
        <strain evidence="3 4">FP101781</strain>
    </source>
</reference>
<evidence type="ECO:0000256" key="2">
    <source>
        <dbReference type="SAM" id="MobiDB-lite"/>
    </source>
</evidence>
<evidence type="ECO:0000256" key="1">
    <source>
        <dbReference type="SAM" id="Coils"/>
    </source>
</evidence>
<evidence type="ECO:0000313" key="3">
    <source>
        <dbReference type="EMBL" id="TEB27238.1"/>
    </source>
</evidence>
<organism evidence="3 4">
    <name type="scientific">Coprinellus micaceus</name>
    <name type="common">Glistening ink-cap mushroom</name>
    <name type="synonym">Coprinus micaceus</name>
    <dbReference type="NCBI Taxonomy" id="71717"/>
    <lineage>
        <taxon>Eukaryota</taxon>
        <taxon>Fungi</taxon>
        <taxon>Dikarya</taxon>
        <taxon>Basidiomycota</taxon>
        <taxon>Agaricomycotina</taxon>
        <taxon>Agaricomycetes</taxon>
        <taxon>Agaricomycetidae</taxon>
        <taxon>Agaricales</taxon>
        <taxon>Agaricineae</taxon>
        <taxon>Psathyrellaceae</taxon>
        <taxon>Coprinellus</taxon>
    </lineage>
</organism>
<feature type="coiled-coil region" evidence="1">
    <location>
        <begin position="15"/>
        <end position="56"/>
    </location>
</feature>
<dbReference type="Proteomes" id="UP000298030">
    <property type="component" value="Unassembled WGS sequence"/>
</dbReference>
<keyword evidence="1" id="KW-0175">Coiled coil</keyword>
<keyword evidence="4" id="KW-1185">Reference proteome</keyword>
<name>A0A4Y7T018_COPMI</name>